<evidence type="ECO:0000313" key="24">
    <source>
        <dbReference type="Proteomes" id="UP000824890"/>
    </source>
</evidence>
<dbReference type="Gene3D" id="1.10.10.820">
    <property type="match status" value="1"/>
</dbReference>
<dbReference type="Pfam" id="PF09173">
    <property type="entry name" value="eIF2_C"/>
    <property type="match status" value="1"/>
</dbReference>
<feature type="domain" description="Tr-type G" evidence="21">
    <location>
        <begin position="1452"/>
        <end position="1661"/>
    </location>
</feature>
<keyword evidence="8 16" id="KW-0067">ATP-binding</keyword>
<dbReference type="SUPFAM" id="SSF50465">
    <property type="entry name" value="EF-Tu/eEF-1alpha/eIF2-gamma C-terminal domain"/>
    <property type="match status" value="1"/>
</dbReference>
<reference evidence="23 24" key="1">
    <citation type="submission" date="2021-05" db="EMBL/GenBank/DDBJ databases">
        <title>Genome Assembly of Synthetic Allotetraploid Brassica napus Reveals Homoeologous Exchanges between Subgenomes.</title>
        <authorList>
            <person name="Davis J.T."/>
        </authorList>
    </citation>
    <scope>NUCLEOTIDE SEQUENCE [LARGE SCALE GENOMIC DNA]</scope>
    <source>
        <strain evidence="24">cv. Da-Ae</strain>
        <tissue evidence="23">Seedling</tissue>
    </source>
</reference>
<evidence type="ECO:0000256" key="12">
    <source>
        <dbReference type="ARBA" id="ARBA00023134"/>
    </source>
</evidence>
<keyword evidence="5" id="KW-0677">Repeat</keyword>
<comment type="function">
    <text evidence="1">This protein promotes the GTP-dependent binding of aminoacyl-tRNA to the A-site of ribosomes during protein biosynthesis.</text>
</comment>
<keyword evidence="6 16" id="KW-0547">Nucleotide-binding</keyword>
<dbReference type="CDD" id="cd23767">
    <property type="entry name" value="IQCD"/>
    <property type="match status" value="1"/>
</dbReference>
<dbReference type="PROSITE" id="PS51126">
    <property type="entry name" value="DILUTE"/>
    <property type="match status" value="1"/>
</dbReference>
<evidence type="ECO:0000256" key="15">
    <source>
        <dbReference type="ARBA" id="ARBA00048107"/>
    </source>
</evidence>
<name>A0ABQ8CBE0_BRANA</name>
<evidence type="ECO:0000256" key="5">
    <source>
        <dbReference type="ARBA" id="ARBA00022737"/>
    </source>
</evidence>
<feature type="domain" description="Dilute" evidence="19">
    <location>
        <begin position="1049"/>
        <end position="1341"/>
    </location>
</feature>
<dbReference type="CDD" id="cd15475">
    <property type="entry name" value="MyosinXI_CBD"/>
    <property type="match status" value="1"/>
</dbReference>
<dbReference type="InterPro" id="IPR009001">
    <property type="entry name" value="Transl_elong_EF1A/Init_IF2_C"/>
</dbReference>
<dbReference type="CDD" id="cd01384">
    <property type="entry name" value="MYSc_Myo11"/>
    <property type="match status" value="1"/>
</dbReference>
<dbReference type="PROSITE" id="PS51456">
    <property type="entry name" value="MYOSIN_MOTOR"/>
    <property type="match status" value="1"/>
</dbReference>
<dbReference type="PANTHER" id="PTHR13140">
    <property type="entry name" value="MYOSIN"/>
    <property type="match status" value="1"/>
</dbReference>
<evidence type="ECO:0000256" key="7">
    <source>
        <dbReference type="ARBA" id="ARBA00022801"/>
    </source>
</evidence>
<dbReference type="InterPro" id="IPR000048">
    <property type="entry name" value="IQ_motif_EF-hand-BS"/>
</dbReference>
<dbReference type="InterPro" id="IPR004009">
    <property type="entry name" value="SH3_Myosin"/>
</dbReference>
<sequence>RRSCCEYNNYNHLLTFLVFLQVATFSPAVGSRVWVEDQDEAWLDGEVVEINGEQIKVLCTSGKQVTVNASNIYPKDVEAPASGVEDMTRLAYLHEPGVLQNLQSRYDINEIYTYTGSILIAVNPFRRLPHLYSSHMMTQYKGASLGELSPHPFAVADAAYRQMVNEKVSQSILVSGESGAGKTESTKLLMQYLAYMGGRTGASEGRSVEQKVLEDVKKFKLGEPKTYHYLNQSKCLALESINDAEEYHATRKAMDVVGISSEEQDAIFRVVASILHLGNIEFGKGKEIDSSVPRDEKSWFHLKTAAELLMCDAKSLEDSLCKRIMATRDETITKDLDPEAATLSRDALAKVMYSRLFDWLVEKINSSIGQDPESKYLIGVLDIYGFESFKTNSFEQFCINLTNEKLQQHFNQHVFKMEQEEYKKEAINWSYIEFVDNQDILDLIEKKPGGIIALLDEACMFPRSTHETFAQKLYQTYKNHKRFTKPKLARSDFTICHYAGDVTYQTELFLDKNKDYVIAEHQALLNASTCSFVANLFPPAPDDSKQSKFSSIGTRFKQQLVSLLEILNTTEPHYIRCIKPNNLLKPGIFENKNVLQQLRCGGVMEAIRISCAGYPTRKHFDEFLNRFSILAPQVLDKNSDGPAACKKLLDKSGLEGYQIGKTKVFLRAGQMADLDTRRTEILGRSASIIQRKVRSYLAKKTFMQLRSSATQIQAVCRGYLGRGVYESKRREAAALRIQRDLRKFLARKAYTEMFSATVSIQAGMRGMVSRKELSFRRQTKAATIIQNRCRVFLARLHYRKLRKAAITTQCAWRGKVARKELKNLKMAAKQTGALQEAKNKLEKQVEELTWRLQLEKRMRTDLEEAKKQENAKYEASLEEIQNKFKETEALLIQEREAAKEVSEVLPIIKEVPVVDQELMEKLTSENETLKGMVSSLETKIDETAKELQETSRISQDRLKQALKAESKVEKLKTAMQRLEEKISEMEAEKQIMRQQTILNTPGKTVSGHPPTVTVKNLENGQRINVETQLNLLSQEAEVAGNAGKTAAERQLIEDDNAHLAYWLTNTSALLFLLQKSLKTGGTGATASKKPPITTSLFGRMALSFRSSPNLAAAADAAALAVIRPVEAKYPALLFKQQLAAYVEKIFGMIRDNLKKELSALISLCIQAPRVSKGGMQRSGRTPGKDSPAIHWQSIIDGLNSVLAILKENNVPLVLIQKIHTQTFSFINVQLFNSLLLRKECCTFSNGEFVKAGLAELELWCGQVNEYAGPSWDELKHIRQAVGFLVIHQKYRVSYDDIVHDLCPILSVQQLYRICTLYWDDCYNTRSVSQEVISSMRALMTEESNDADSNSFLLDDNSSIPFSVDEISSSMQEKDFASVKPAQELLDNPDFRCLLGPKRKEDDGNTKCRFSTCLWGRRKPLIMARNKGLAEQDLSKLDVTVLHPLSPEVISRQATINIGTIGHVAHGKSTVVKAISGVQTVRFKNELERNITIKLGYANAKIYKCEDDKCPRPMCYKAYGSGKEDTPNCDVPGFENAKMKLLRHVSFVDCPGHDILMATMLNGAAIMDGALLLIAANETCPQPQTSEHLAAVEIMQLKHIIILQNKIDLIQENVAINQHEAIQKFIMNTVADGAPIVPVSAQLKYNIDVVCEYIVKKIPIPKRNFVSPPNMIVIRSFDVNKPGFEVDDIKGGVAGGSILRGVLKVNQLIEIRPGIVVKDERGNPKCTPIYSRIISLYAEQNELQFAVPGGLIGVGTTMDPTLTRADRLVGQVLGEIGSLPDVFVELEVNFFLLRRLLGVRTKGSEKQGKVSKLTKGEILMLNIGSMSTGAKVVGVKNDLAKLQLTAPVCTSKGEKVALSRRVEKHWRLIGWGQIQAGTTIEVPPSPF</sequence>
<dbReference type="PROSITE" id="PS51844">
    <property type="entry name" value="SH3_LIKE"/>
    <property type="match status" value="1"/>
</dbReference>
<evidence type="ECO:0000256" key="8">
    <source>
        <dbReference type="ARBA" id="ARBA00022840"/>
    </source>
</evidence>
<dbReference type="Pfam" id="PF00063">
    <property type="entry name" value="Myosin_head"/>
    <property type="match status" value="2"/>
</dbReference>
<evidence type="ECO:0000256" key="4">
    <source>
        <dbReference type="ARBA" id="ARBA00011986"/>
    </source>
</evidence>
<feature type="domain" description="Myosin N-terminal SH3-like" evidence="22">
    <location>
        <begin position="28"/>
        <end position="77"/>
    </location>
</feature>
<dbReference type="InterPro" id="IPR015256">
    <property type="entry name" value="eIF2g_C"/>
</dbReference>
<evidence type="ECO:0000256" key="18">
    <source>
        <dbReference type="SAM" id="SignalP"/>
    </source>
</evidence>
<dbReference type="CDD" id="cd01888">
    <property type="entry name" value="eIF2_gamma"/>
    <property type="match status" value="1"/>
</dbReference>
<evidence type="ECO:0000256" key="13">
    <source>
        <dbReference type="ARBA" id="ARBA00023175"/>
    </source>
</evidence>
<evidence type="ECO:0000256" key="11">
    <source>
        <dbReference type="ARBA" id="ARBA00023123"/>
    </source>
</evidence>
<dbReference type="Gene3D" id="1.20.5.190">
    <property type="match status" value="3"/>
</dbReference>
<evidence type="ECO:0000256" key="17">
    <source>
        <dbReference type="SAM" id="Coils"/>
    </source>
</evidence>
<evidence type="ECO:0000259" key="19">
    <source>
        <dbReference type="PROSITE" id="PS51126"/>
    </source>
</evidence>
<dbReference type="PROSITE" id="PS51722">
    <property type="entry name" value="G_TR_2"/>
    <property type="match status" value="1"/>
</dbReference>
<feature type="region of interest" description="Actin-binding" evidence="16">
    <location>
        <begin position="560"/>
        <end position="582"/>
    </location>
</feature>
<dbReference type="SMART" id="SM01132">
    <property type="entry name" value="DIL"/>
    <property type="match status" value="1"/>
</dbReference>
<dbReference type="EMBL" id="JAGKQM010000009">
    <property type="protein sequence ID" value="KAH0913641.1"/>
    <property type="molecule type" value="Genomic_DNA"/>
</dbReference>
<dbReference type="InterPro" id="IPR009000">
    <property type="entry name" value="Transl_B-barrel_sf"/>
</dbReference>
<dbReference type="InterPro" id="IPR036018">
    <property type="entry name" value="MYSc_Myo11"/>
</dbReference>
<dbReference type="PROSITE" id="PS50096">
    <property type="entry name" value="IQ"/>
    <property type="match status" value="6"/>
</dbReference>
<dbReference type="Pfam" id="PF00009">
    <property type="entry name" value="GTP_EFTU"/>
    <property type="match status" value="1"/>
</dbReference>
<dbReference type="SMART" id="SM00015">
    <property type="entry name" value="IQ"/>
    <property type="match status" value="6"/>
</dbReference>
<evidence type="ECO:0000313" key="23">
    <source>
        <dbReference type="EMBL" id="KAH0913641.1"/>
    </source>
</evidence>
<evidence type="ECO:0000259" key="22">
    <source>
        <dbReference type="PROSITE" id="PS51844"/>
    </source>
</evidence>
<keyword evidence="13 16" id="KW-0505">Motor protein</keyword>
<evidence type="ECO:0000256" key="14">
    <source>
        <dbReference type="ARBA" id="ARBA00023203"/>
    </source>
</evidence>
<dbReference type="InterPro" id="IPR001609">
    <property type="entry name" value="Myosin_head_motor_dom-like"/>
</dbReference>
<feature type="coiled-coil region" evidence="17">
    <location>
        <begin position="824"/>
        <end position="995"/>
    </location>
</feature>
<dbReference type="InterPro" id="IPR036961">
    <property type="entry name" value="Kinesin_motor_dom_sf"/>
</dbReference>
<feature type="non-terminal residue" evidence="23">
    <location>
        <position position="1"/>
    </location>
</feature>
<dbReference type="InterPro" id="IPR044128">
    <property type="entry name" value="eIF2g_GTP-bd"/>
</dbReference>
<gene>
    <name evidence="23" type="ORF">HID58_036962</name>
</gene>
<keyword evidence="11 16" id="KW-0518">Myosin</keyword>
<evidence type="ECO:0000259" key="21">
    <source>
        <dbReference type="PROSITE" id="PS51722"/>
    </source>
</evidence>
<feature type="binding site" evidence="16">
    <location>
        <begin position="176"/>
        <end position="183"/>
    </location>
    <ligand>
        <name>ATP</name>
        <dbReference type="ChEBI" id="CHEBI:30616"/>
    </ligand>
</feature>
<dbReference type="InterPro" id="IPR044127">
    <property type="entry name" value="eIF2g_dom_2"/>
</dbReference>
<dbReference type="Proteomes" id="UP000824890">
    <property type="component" value="Unassembled WGS sequence"/>
</dbReference>
<dbReference type="Gene3D" id="3.40.850.10">
    <property type="entry name" value="Kinesin motor domain"/>
    <property type="match status" value="2"/>
</dbReference>
<dbReference type="PANTHER" id="PTHR13140:SF757">
    <property type="entry name" value="MYOSIN-8"/>
    <property type="match status" value="1"/>
</dbReference>
<evidence type="ECO:0000256" key="6">
    <source>
        <dbReference type="ARBA" id="ARBA00022741"/>
    </source>
</evidence>
<dbReference type="NCBIfam" id="NF003077">
    <property type="entry name" value="PRK04000.1"/>
    <property type="match status" value="1"/>
</dbReference>
<keyword evidence="24" id="KW-1185">Reference proteome</keyword>
<keyword evidence="7" id="KW-0378">Hydrolase</keyword>
<protein>
    <recommendedName>
        <fullName evidence="4">protein-synthesizing GTPase</fullName>
        <ecNumber evidence="4">3.6.5.3</ecNumber>
    </recommendedName>
</protein>
<accession>A0ABQ8CBE0</accession>
<dbReference type="Pfam" id="PF03144">
    <property type="entry name" value="GTP_EFTU_D2"/>
    <property type="match status" value="1"/>
</dbReference>
<dbReference type="CDD" id="cd03688">
    <property type="entry name" value="eIF2_gamma_II"/>
    <property type="match status" value="1"/>
</dbReference>
<comment type="catalytic activity">
    <reaction evidence="15">
        <text>GTP + H2O = GDP + phosphate + H(+)</text>
        <dbReference type="Rhea" id="RHEA:19669"/>
        <dbReference type="ChEBI" id="CHEBI:15377"/>
        <dbReference type="ChEBI" id="CHEBI:15378"/>
        <dbReference type="ChEBI" id="CHEBI:37565"/>
        <dbReference type="ChEBI" id="CHEBI:43474"/>
        <dbReference type="ChEBI" id="CHEBI:58189"/>
        <dbReference type="EC" id="3.6.5.3"/>
    </reaction>
</comment>
<dbReference type="Pfam" id="PF01843">
    <property type="entry name" value="DIL"/>
    <property type="match status" value="1"/>
</dbReference>
<keyword evidence="12" id="KW-0342">GTP-binding</keyword>
<comment type="caution">
    <text evidence="23">The sequence shown here is derived from an EMBL/GenBank/DDBJ whole genome shotgun (WGS) entry which is preliminary data.</text>
</comment>
<dbReference type="CDD" id="cd15490">
    <property type="entry name" value="eIF2_gamma_III"/>
    <property type="match status" value="1"/>
</dbReference>
<proteinExistence type="inferred from homology"/>
<dbReference type="InterPro" id="IPR037975">
    <property type="entry name" value="MyosinXI_CBD"/>
</dbReference>
<dbReference type="InterPro" id="IPR027417">
    <property type="entry name" value="P-loop_NTPase"/>
</dbReference>
<dbReference type="Gene3D" id="6.20.240.20">
    <property type="match status" value="1"/>
</dbReference>
<keyword evidence="18" id="KW-0732">Signal</keyword>
<comment type="similarity">
    <text evidence="2">Belongs to the TRAFAC class translation factor GTPase superfamily. Classic translation factor GTPase family. EF-Tu/EF-1A subfamily.</text>
</comment>
<feature type="signal peptide" evidence="18">
    <location>
        <begin position="1"/>
        <end position="30"/>
    </location>
</feature>
<keyword evidence="10 17" id="KW-0175">Coiled coil</keyword>
<dbReference type="Gene3D" id="1.20.58.530">
    <property type="match status" value="1"/>
</dbReference>
<dbReference type="InterPro" id="IPR008989">
    <property type="entry name" value="Myosin_S1_N"/>
</dbReference>
<dbReference type="PRINTS" id="PR00193">
    <property type="entry name" value="MYOSINHEAVY"/>
</dbReference>
<dbReference type="SMART" id="SM00242">
    <property type="entry name" value="MYSc"/>
    <property type="match status" value="1"/>
</dbReference>
<comment type="similarity">
    <text evidence="3">Belongs to the TRAFAC class myosin-kinesin ATPase superfamily. Myosin family. Plant myosin class XI subfamily.</text>
</comment>
<dbReference type="EC" id="3.6.5.3" evidence="4"/>
<dbReference type="Pfam" id="PF02736">
    <property type="entry name" value="Myosin_N"/>
    <property type="match status" value="1"/>
</dbReference>
<organism evidence="23 24">
    <name type="scientific">Brassica napus</name>
    <name type="common">Rape</name>
    <dbReference type="NCBI Taxonomy" id="3708"/>
    <lineage>
        <taxon>Eukaryota</taxon>
        <taxon>Viridiplantae</taxon>
        <taxon>Streptophyta</taxon>
        <taxon>Embryophyta</taxon>
        <taxon>Tracheophyta</taxon>
        <taxon>Spermatophyta</taxon>
        <taxon>Magnoliopsida</taxon>
        <taxon>eudicotyledons</taxon>
        <taxon>Gunneridae</taxon>
        <taxon>Pentapetalae</taxon>
        <taxon>rosids</taxon>
        <taxon>malvids</taxon>
        <taxon>Brassicales</taxon>
        <taxon>Brassicaceae</taxon>
        <taxon>Brassiceae</taxon>
        <taxon>Brassica</taxon>
    </lineage>
</organism>
<dbReference type="SUPFAM" id="SSF52540">
    <property type="entry name" value="P-loop containing nucleoside triphosphate hydrolases"/>
    <property type="match status" value="3"/>
</dbReference>
<dbReference type="InterPro" id="IPR000795">
    <property type="entry name" value="T_Tr_GTP-bd_dom"/>
</dbReference>
<evidence type="ECO:0000259" key="20">
    <source>
        <dbReference type="PROSITE" id="PS51456"/>
    </source>
</evidence>
<dbReference type="Gene3D" id="1.20.120.720">
    <property type="entry name" value="Myosin VI head, motor domain, U50 subdomain"/>
    <property type="match status" value="1"/>
</dbReference>
<evidence type="ECO:0000256" key="10">
    <source>
        <dbReference type="ARBA" id="ARBA00023054"/>
    </source>
</evidence>
<evidence type="ECO:0000256" key="1">
    <source>
        <dbReference type="ARBA" id="ARBA00003982"/>
    </source>
</evidence>
<dbReference type="InterPro" id="IPR002710">
    <property type="entry name" value="Dilute_dom"/>
</dbReference>
<dbReference type="SUPFAM" id="SSF50447">
    <property type="entry name" value="Translation proteins"/>
    <property type="match status" value="1"/>
</dbReference>
<feature type="domain" description="Myosin motor" evidence="20">
    <location>
        <begin position="82"/>
        <end position="679"/>
    </location>
</feature>
<dbReference type="Gene3D" id="3.40.50.300">
    <property type="entry name" value="P-loop containing nucleotide triphosphate hydrolases"/>
    <property type="match status" value="1"/>
</dbReference>
<evidence type="ECO:0000256" key="9">
    <source>
        <dbReference type="ARBA" id="ARBA00022860"/>
    </source>
</evidence>
<dbReference type="Pfam" id="PF00612">
    <property type="entry name" value="IQ"/>
    <property type="match status" value="5"/>
</dbReference>
<keyword evidence="9" id="KW-0112">Calmodulin-binding</keyword>
<evidence type="ECO:0000256" key="2">
    <source>
        <dbReference type="ARBA" id="ARBA00007249"/>
    </source>
</evidence>
<dbReference type="Gene3D" id="2.30.30.360">
    <property type="entry name" value="Myosin S1 fragment, N-terminal"/>
    <property type="match status" value="1"/>
</dbReference>
<dbReference type="Gene3D" id="2.40.30.10">
    <property type="entry name" value="Translation factors"/>
    <property type="match status" value="2"/>
</dbReference>
<dbReference type="InterPro" id="IPR004161">
    <property type="entry name" value="EFTu-like_2"/>
</dbReference>
<evidence type="ECO:0000256" key="3">
    <source>
        <dbReference type="ARBA" id="ARBA00008049"/>
    </source>
</evidence>
<feature type="chain" id="PRO_5047009230" description="protein-synthesizing GTPase" evidence="18">
    <location>
        <begin position="31"/>
        <end position="1886"/>
    </location>
</feature>
<keyword evidence="14 16" id="KW-0009">Actin-binding</keyword>
<evidence type="ECO:0000256" key="16">
    <source>
        <dbReference type="PROSITE-ProRule" id="PRU00782"/>
    </source>
</evidence>